<evidence type="ECO:0000256" key="1">
    <source>
        <dbReference type="ARBA" id="ARBA00004533"/>
    </source>
</evidence>
<evidence type="ECO:0000256" key="6">
    <source>
        <dbReference type="ARBA" id="ARBA00023315"/>
    </source>
</evidence>
<dbReference type="CDD" id="cd07984">
    <property type="entry name" value="LPLAT_LABLAT-like"/>
    <property type="match status" value="1"/>
</dbReference>
<comment type="caution">
    <text evidence="7">The sequence shown here is derived from an EMBL/GenBank/DDBJ whole genome shotgun (WGS) entry which is preliminary data.</text>
</comment>
<dbReference type="EMBL" id="QZKU01000122">
    <property type="protein sequence ID" value="RJP17051.1"/>
    <property type="molecule type" value="Genomic_DNA"/>
</dbReference>
<dbReference type="PANTHER" id="PTHR30606:SF10">
    <property type="entry name" value="PHOSPHATIDYLINOSITOL MANNOSIDE ACYLTRANSFERASE"/>
    <property type="match status" value="1"/>
</dbReference>
<keyword evidence="5" id="KW-0472">Membrane</keyword>
<keyword evidence="2" id="KW-1003">Cell membrane</keyword>
<gene>
    <name evidence="7" type="ORF">C4520_17775</name>
</gene>
<sequence>MIEYLVYLGAVFLATVFPLNQLYWIARRLADIHRFFDRRGRESVRANLRVIRPDLEGRALDEAIKQTYYHFSLYLAEFFRMPKLDRRYLDSHIRTEGMKNIDDSLKKGKGVVVVSAHYSNWELGLAYFAMCGYPAYGIIAPHKNKKVNDLFVKPRLEAGVGIIFTSNAIDGGYQVLRENGILCVLGDRVTTKGGIDVQFFGRTTTFPKGPAKFALRAQAPVVPAYIIRFPDNRFTFVFDEPIETEGLPDTDESLRFLMKRYIERLEQYIRRDPTQYGVFYRIWKDADSSVRNLQDQDSVQA</sequence>
<evidence type="ECO:0000256" key="3">
    <source>
        <dbReference type="ARBA" id="ARBA00022519"/>
    </source>
</evidence>
<accession>A0A3A4NNK4</accession>
<evidence type="ECO:0000313" key="8">
    <source>
        <dbReference type="Proteomes" id="UP000265882"/>
    </source>
</evidence>
<reference evidence="7 8" key="1">
    <citation type="journal article" date="2017" name="ISME J.">
        <title>Energy and carbon metabolisms in a deep terrestrial subsurface fluid microbial community.</title>
        <authorList>
            <person name="Momper L."/>
            <person name="Jungbluth S.P."/>
            <person name="Lee M.D."/>
            <person name="Amend J.P."/>
        </authorList>
    </citation>
    <scope>NUCLEOTIDE SEQUENCE [LARGE SCALE GENOMIC DNA]</scope>
    <source>
        <strain evidence="7">SURF_5</strain>
    </source>
</reference>
<evidence type="ECO:0000313" key="7">
    <source>
        <dbReference type="EMBL" id="RJP17051.1"/>
    </source>
</evidence>
<dbReference type="GO" id="GO:0016746">
    <property type="term" value="F:acyltransferase activity"/>
    <property type="evidence" value="ECO:0007669"/>
    <property type="project" value="UniProtKB-KW"/>
</dbReference>
<organism evidence="7 8">
    <name type="scientific">Abyssobacteria bacterium (strain SURF_5)</name>
    <dbReference type="NCBI Taxonomy" id="2093360"/>
    <lineage>
        <taxon>Bacteria</taxon>
        <taxon>Pseudomonadati</taxon>
        <taxon>Candidatus Hydrogenedentota</taxon>
        <taxon>Candidatus Abyssobacteria</taxon>
    </lineage>
</organism>
<dbReference type="SUPFAM" id="SSF69593">
    <property type="entry name" value="Glycerol-3-phosphate (1)-acyltransferase"/>
    <property type="match status" value="1"/>
</dbReference>
<keyword evidence="3" id="KW-0997">Cell inner membrane</keyword>
<evidence type="ECO:0008006" key="9">
    <source>
        <dbReference type="Google" id="ProtNLM"/>
    </source>
</evidence>
<evidence type="ECO:0000256" key="5">
    <source>
        <dbReference type="ARBA" id="ARBA00023136"/>
    </source>
</evidence>
<comment type="subcellular location">
    <subcellularLocation>
        <location evidence="1">Cell inner membrane</location>
    </subcellularLocation>
</comment>
<dbReference type="Proteomes" id="UP000265882">
    <property type="component" value="Unassembled WGS sequence"/>
</dbReference>
<dbReference type="InterPro" id="IPR004960">
    <property type="entry name" value="LipA_acyltrans"/>
</dbReference>
<dbReference type="GO" id="GO:0009247">
    <property type="term" value="P:glycolipid biosynthetic process"/>
    <property type="evidence" value="ECO:0007669"/>
    <property type="project" value="UniProtKB-ARBA"/>
</dbReference>
<keyword evidence="4" id="KW-0808">Transferase</keyword>
<evidence type="ECO:0000256" key="2">
    <source>
        <dbReference type="ARBA" id="ARBA00022475"/>
    </source>
</evidence>
<name>A0A3A4NNK4_ABYX5</name>
<evidence type="ECO:0000256" key="4">
    <source>
        <dbReference type="ARBA" id="ARBA00022679"/>
    </source>
</evidence>
<dbReference type="Pfam" id="PF03279">
    <property type="entry name" value="Lip_A_acyltrans"/>
    <property type="match status" value="1"/>
</dbReference>
<keyword evidence="6" id="KW-0012">Acyltransferase</keyword>
<proteinExistence type="predicted"/>
<dbReference type="GO" id="GO:0005886">
    <property type="term" value="C:plasma membrane"/>
    <property type="evidence" value="ECO:0007669"/>
    <property type="project" value="UniProtKB-SubCell"/>
</dbReference>
<protein>
    <recommendedName>
        <fullName evidence="9">Lipid A biosynthesis acyltransferase</fullName>
    </recommendedName>
</protein>
<dbReference type="PANTHER" id="PTHR30606">
    <property type="entry name" value="LIPID A BIOSYNTHESIS LAUROYL ACYLTRANSFERASE"/>
    <property type="match status" value="1"/>
</dbReference>
<dbReference type="AlphaFoldDB" id="A0A3A4NNK4"/>